<evidence type="ECO:0000313" key="6">
    <source>
        <dbReference type="Proteomes" id="UP000494040"/>
    </source>
</evidence>
<keyword evidence="6" id="KW-1185">Reference proteome</keyword>
<feature type="domain" description="CCZ1/INTU/HPS4 third Longin" evidence="4">
    <location>
        <begin position="346"/>
        <end position="441"/>
    </location>
</feature>
<evidence type="ECO:0000259" key="4">
    <source>
        <dbReference type="Pfam" id="PF19033"/>
    </source>
</evidence>
<dbReference type="InterPro" id="IPR043989">
    <property type="entry name" value="CCZ1/INTU/HSP4_longin_3"/>
</dbReference>
<organism evidence="5 6">
    <name type="scientific">Cimex lectularius</name>
    <name type="common">Bed bug</name>
    <name type="synonym">Acanthia lectularia</name>
    <dbReference type="NCBI Taxonomy" id="79782"/>
    <lineage>
        <taxon>Eukaryota</taxon>
        <taxon>Metazoa</taxon>
        <taxon>Ecdysozoa</taxon>
        <taxon>Arthropoda</taxon>
        <taxon>Hexapoda</taxon>
        <taxon>Insecta</taxon>
        <taxon>Pterygota</taxon>
        <taxon>Neoptera</taxon>
        <taxon>Paraneoptera</taxon>
        <taxon>Hemiptera</taxon>
        <taxon>Heteroptera</taxon>
        <taxon>Panheteroptera</taxon>
        <taxon>Cimicomorpha</taxon>
        <taxon>Cimicidae</taxon>
        <taxon>Cimex</taxon>
    </lineage>
</organism>
<dbReference type="PANTHER" id="PTHR13056:SF0">
    <property type="entry name" value="VACUOLAR FUSION PROTEIN CCZ1 HOMOLOG-RELATED"/>
    <property type="match status" value="1"/>
</dbReference>
<dbReference type="Proteomes" id="UP000494040">
    <property type="component" value="Unassembled WGS sequence"/>
</dbReference>
<evidence type="ECO:0000256" key="1">
    <source>
        <dbReference type="ARBA" id="ARBA00005352"/>
    </source>
</evidence>
<dbReference type="PANTHER" id="PTHR13056">
    <property type="entry name" value="VACUOLAR FUSION PROTEIN CCZ1 HOMOLOG-RELATED"/>
    <property type="match status" value="1"/>
</dbReference>
<protein>
    <recommendedName>
        <fullName evidence="7">Vacuolar fusion protein CCZ1 homolog</fullName>
    </recommendedName>
</protein>
<feature type="domain" description="CCZ1/INTU second Longin" evidence="3">
    <location>
        <begin position="208"/>
        <end position="314"/>
    </location>
</feature>
<dbReference type="EnsemblMetazoa" id="XM_014390100.2">
    <property type="protein sequence ID" value="XP_014245586.1"/>
    <property type="gene ID" value="LOC106664406"/>
</dbReference>
<feature type="domain" description="CCZ1/INTU/HSP4 first Longin" evidence="2">
    <location>
        <begin position="10"/>
        <end position="134"/>
    </location>
</feature>
<evidence type="ECO:0000313" key="5">
    <source>
        <dbReference type="EnsemblMetazoa" id="XP_014245586.1"/>
    </source>
</evidence>
<dbReference type="RefSeq" id="XP_014245586.1">
    <property type="nucleotide sequence ID" value="XM_014390100.2"/>
</dbReference>
<dbReference type="Pfam" id="PF19033">
    <property type="entry name" value="Intu_longin_3"/>
    <property type="match status" value="1"/>
</dbReference>
<accession>A0A8I6RG33</accession>
<evidence type="ECO:0000259" key="3">
    <source>
        <dbReference type="Pfam" id="PF19032"/>
    </source>
</evidence>
<evidence type="ECO:0000259" key="2">
    <source>
        <dbReference type="Pfam" id="PF19031"/>
    </source>
</evidence>
<dbReference type="GO" id="GO:0016192">
    <property type="term" value="P:vesicle-mediated transport"/>
    <property type="evidence" value="ECO:0007669"/>
    <property type="project" value="InterPro"/>
</dbReference>
<dbReference type="AlphaFoldDB" id="A0A8I6RG33"/>
<dbReference type="InterPro" id="IPR013176">
    <property type="entry name" value="Ccz1"/>
</dbReference>
<proteinExistence type="inferred from homology"/>
<comment type="similarity">
    <text evidence="1">Belongs to the CCZ1 family.</text>
</comment>
<dbReference type="GO" id="GO:0035658">
    <property type="term" value="C:Mon1-Ccz1 complex"/>
    <property type="evidence" value="ECO:0007669"/>
    <property type="project" value="InterPro"/>
</dbReference>
<evidence type="ECO:0008006" key="7">
    <source>
        <dbReference type="Google" id="ProtNLM"/>
    </source>
</evidence>
<dbReference type="InterPro" id="IPR043987">
    <property type="entry name" value="CCZ1/INTU/HSP4_longin_1"/>
</dbReference>
<sequence length="455" mass="52337">MSVNTTEVSLKNFFIFHAKYGEKEGEEEEKIIYFYPKRTPLDMQMKEVGLCEAIIKFIQNFSTSPCEALKTEKTQKLFYQPEENFWMVMTINIPFGPRSKDVLEGSEHLDHEVKMPVFKAVLKQAYQTSRLILGPFQNILDSGNGVLSELKSKCDNFFSKYLANLKLKQCDIIDVFQGVEYLGLEKPLFLLSQSLANQVEGKFPIFDYSLLLYEEKIVWSGLELEDAQLLYKYLVSCLIPSFLFKTNKTTSSNLTLPPSMRFIFGSQGKERKVYLSKVANPGFYNLIVYRVNLATLCLLSNCSSVIKDELFGKLDDFLRDKMNNICAEIVMSKKPKPQITELQDSSSLRFAYFNSTNLATKSTLHDLRIGQPPAQKESLRLLVDICQQLSDLREQGCKSSEFLYKCLSDQWVIGMMSNGRQFYVTIDRKKANLLDISREVNYICDKQLKGIFFHV</sequence>
<reference evidence="5" key="1">
    <citation type="submission" date="2022-01" db="UniProtKB">
        <authorList>
            <consortium name="EnsemblMetazoa"/>
        </authorList>
    </citation>
    <scope>IDENTIFICATION</scope>
</reference>
<dbReference type="OrthoDB" id="240546at2759"/>
<name>A0A8I6RG33_CIMLE</name>
<dbReference type="GeneID" id="106664406"/>
<dbReference type="Pfam" id="PF19032">
    <property type="entry name" value="Intu_longin_2"/>
    <property type="match status" value="1"/>
</dbReference>
<dbReference type="CTD" id="51622"/>
<dbReference type="Pfam" id="PF19031">
    <property type="entry name" value="Intu_longin_1"/>
    <property type="match status" value="1"/>
</dbReference>
<dbReference type="InterPro" id="IPR043988">
    <property type="entry name" value="CCZ1/INTU_longin_2"/>
</dbReference>